<dbReference type="EnsemblPlants" id="Kaladp0080s0139.1.v1.1">
    <property type="protein sequence ID" value="Kaladp0080s0139.1.v1.1"/>
    <property type="gene ID" value="Kaladp0080s0139.v1.1"/>
</dbReference>
<accession>A0A7N0USC9</accession>
<dbReference type="GO" id="GO:0005525">
    <property type="term" value="F:GTP binding"/>
    <property type="evidence" value="ECO:0007669"/>
    <property type="project" value="UniProtKB-KW"/>
</dbReference>
<dbReference type="PANTHER" id="PTHR10903">
    <property type="entry name" value="GTPASE, IMAP FAMILY MEMBER-RELATED"/>
    <property type="match status" value="1"/>
</dbReference>
<dbReference type="PROSITE" id="PS51720">
    <property type="entry name" value="G_AIG1"/>
    <property type="match status" value="1"/>
</dbReference>
<evidence type="ECO:0000313" key="5">
    <source>
        <dbReference type="EnsemblPlants" id="Kaladp0080s0139.1.v1.1"/>
    </source>
</evidence>
<keyword evidence="1" id="KW-0547">Nucleotide-binding</keyword>
<reference evidence="5" key="1">
    <citation type="submission" date="2021-01" db="UniProtKB">
        <authorList>
            <consortium name="EnsemblPlants"/>
        </authorList>
    </citation>
    <scope>IDENTIFICATION</scope>
</reference>
<keyword evidence="6" id="KW-1185">Reference proteome</keyword>
<dbReference type="AlphaFoldDB" id="A0A7N0USC9"/>
<dbReference type="Pfam" id="PF04548">
    <property type="entry name" value="AIG1"/>
    <property type="match status" value="2"/>
</dbReference>
<evidence type="ECO:0000256" key="3">
    <source>
        <dbReference type="SAM" id="Coils"/>
    </source>
</evidence>
<keyword evidence="3" id="KW-0175">Coiled coil</keyword>
<evidence type="ECO:0000256" key="1">
    <source>
        <dbReference type="ARBA" id="ARBA00022741"/>
    </source>
</evidence>
<dbReference type="InterPro" id="IPR045058">
    <property type="entry name" value="GIMA/IAN/Toc"/>
</dbReference>
<dbReference type="OMA" id="CAFHALE"/>
<dbReference type="Gene3D" id="3.40.50.300">
    <property type="entry name" value="P-loop containing nucleotide triphosphate hydrolases"/>
    <property type="match status" value="1"/>
</dbReference>
<proteinExistence type="predicted"/>
<organism evidence="5 6">
    <name type="scientific">Kalanchoe fedtschenkoi</name>
    <name type="common">Lavender scallops</name>
    <name type="synonym">South American air plant</name>
    <dbReference type="NCBI Taxonomy" id="63787"/>
    <lineage>
        <taxon>Eukaryota</taxon>
        <taxon>Viridiplantae</taxon>
        <taxon>Streptophyta</taxon>
        <taxon>Embryophyta</taxon>
        <taxon>Tracheophyta</taxon>
        <taxon>Spermatophyta</taxon>
        <taxon>Magnoliopsida</taxon>
        <taxon>eudicotyledons</taxon>
        <taxon>Gunneridae</taxon>
        <taxon>Pentapetalae</taxon>
        <taxon>Saxifragales</taxon>
        <taxon>Crassulaceae</taxon>
        <taxon>Kalanchoe</taxon>
    </lineage>
</organism>
<evidence type="ECO:0000256" key="2">
    <source>
        <dbReference type="ARBA" id="ARBA00023134"/>
    </source>
</evidence>
<sequence>MGEIDVCGDGVSKVRTIVLVGKTGNGKSATANSILGHKVFESRLSSSGVTATSQMRPGLSKSGQHINIIDTPGLFDFTEGGTEVIAEEIAKCVDLAGFGGIDAIVFVLSLRSRFSQEEEAAFRSLKALFGPRIIDYMIIEIIRLCENRTVVFNNKTKDKWERLNQSDKLWCILDEVVARNGGEPYREKMAAGSLVAVEAKLNETKAEMEKKLLEEQLARSEAERQAAESRRMAEDETRRLKEALETAQTEERLRLENLIQKERDERFLAEAQAREATLKAEAAIAELHSKIDQKCTIL</sequence>
<dbReference type="Gramene" id="Kaladp0080s0139.1.v1.1">
    <property type="protein sequence ID" value="Kaladp0080s0139.1.v1.1"/>
    <property type="gene ID" value="Kaladp0080s0139.v1.1"/>
</dbReference>
<evidence type="ECO:0000313" key="6">
    <source>
        <dbReference type="Proteomes" id="UP000594263"/>
    </source>
</evidence>
<dbReference type="SUPFAM" id="SSF52540">
    <property type="entry name" value="P-loop containing nucleoside triphosphate hydrolases"/>
    <property type="match status" value="1"/>
</dbReference>
<dbReference type="InterPro" id="IPR027417">
    <property type="entry name" value="P-loop_NTPase"/>
</dbReference>
<keyword evidence="2" id="KW-0342">GTP-binding</keyword>
<feature type="domain" description="AIG1-type G" evidence="4">
    <location>
        <begin position="12"/>
        <end position="241"/>
    </location>
</feature>
<feature type="coiled-coil region" evidence="3">
    <location>
        <begin position="194"/>
        <end position="261"/>
    </location>
</feature>
<name>A0A7N0USC9_KALFE</name>
<dbReference type="InterPro" id="IPR006703">
    <property type="entry name" value="G_AIG1"/>
</dbReference>
<protein>
    <recommendedName>
        <fullName evidence="4">AIG1-type G domain-containing protein</fullName>
    </recommendedName>
</protein>
<dbReference type="PANTHER" id="PTHR10903:SF184">
    <property type="entry name" value="GTP-BINDING PROTEIN A"/>
    <property type="match status" value="1"/>
</dbReference>
<evidence type="ECO:0000259" key="4">
    <source>
        <dbReference type="PROSITE" id="PS51720"/>
    </source>
</evidence>
<dbReference type="Proteomes" id="UP000594263">
    <property type="component" value="Unplaced"/>
</dbReference>